<dbReference type="RefSeq" id="WP_109350720.1">
    <property type="nucleotide sequence ID" value="NZ_QFVS01000047.1"/>
</dbReference>
<dbReference type="AlphaFoldDB" id="A0A8B4Q9V3"/>
<dbReference type="Proteomes" id="UP000294641">
    <property type="component" value="Unassembled WGS sequence"/>
</dbReference>
<proteinExistence type="predicted"/>
<dbReference type="EMBL" id="UGNP01000001">
    <property type="protein sequence ID" value="STX09503.1"/>
    <property type="molecule type" value="Genomic_DNA"/>
</dbReference>
<evidence type="ECO:0000313" key="1">
    <source>
        <dbReference type="EMBL" id="STX09503.1"/>
    </source>
</evidence>
<accession>A0A8B4Q9V3</accession>
<dbReference type="Proteomes" id="UP000254330">
    <property type="component" value="Unassembled WGS sequence"/>
</dbReference>
<reference evidence="1 3" key="1">
    <citation type="submission" date="2018-06" db="EMBL/GenBank/DDBJ databases">
        <authorList>
            <consortium name="Pathogen Informatics"/>
            <person name="Doyle S."/>
        </authorList>
    </citation>
    <scope>NUCLEOTIDE SEQUENCE [LARGE SCALE GENOMIC DNA]</scope>
    <source>
        <strain evidence="1 3">NCTC10597</strain>
    </source>
</reference>
<evidence type="ECO:0000313" key="4">
    <source>
        <dbReference type="Proteomes" id="UP000294641"/>
    </source>
</evidence>
<keyword evidence="4" id="KW-1185">Reference proteome</keyword>
<comment type="caution">
    <text evidence="1">The sequence shown here is derived from an EMBL/GenBank/DDBJ whole genome shotgun (WGS) entry which is preliminary data.</text>
</comment>
<organism evidence="1 3">
    <name type="scientific">Kurthia zopfii</name>
    <dbReference type="NCBI Taxonomy" id="1650"/>
    <lineage>
        <taxon>Bacteria</taxon>
        <taxon>Bacillati</taxon>
        <taxon>Bacillota</taxon>
        <taxon>Bacilli</taxon>
        <taxon>Bacillales</taxon>
        <taxon>Caryophanaceae</taxon>
        <taxon>Kurthia</taxon>
    </lineage>
</organism>
<evidence type="ECO:0000313" key="3">
    <source>
        <dbReference type="Proteomes" id="UP000254330"/>
    </source>
</evidence>
<sequence>MNILITKNGPLQEFCASTFNAAILVGIAKGLIEIYAGNKTKFTVEIYESTHESTFTYFQKLLIVTSYEAHNGETLEVLKCRSDEFVEALCSAR</sequence>
<dbReference type="OrthoDB" id="2458486at2"/>
<reference evidence="2 4" key="2">
    <citation type="submission" date="2019-03" db="EMBL/GenBank/DDBJ databases">
        <title>Genomic Encyclopedia of Type Strains, Phase IV (KMG-IV): sequencing the most valuable type-strain genomes for metagenomic binning, comparative biology and taxonomic classification.</title>
        <authorList>
            <person name="Goeker M."/>
        </authorList>
    </citation>
    <scope>NUCLEOTIDE SEQUENCE [LARGE SCALE GENOMIC DNA]</scope>
    <source>
        <strain evidence="2 4">DSM 20580</strain>
    </source>
</reference>
<evidence type="ECO:0000313" key="2">
    <source>
        <dbReference type="EMBL" id="TDR33933.1"/>
    </source>
</evidence>
<protein>
    <submittedName>
        <fullName evidence="1">Uncharacterized protein</fullName>
    </submittedName>
</protein>
<dbReference type="EMBL" id="SNZG01000046">
    <property type="protein sequence ID" value="TDR33933.1"/>
    <property type="molecule type" value="Genomic_DNA"/>
</dbReference>
<gene>
    <name evidence="2" type="ORF">DFR61_1461</name>
    <name evidence="1" type="ORF">NCTC10597_01179</name>
</gene>
<name>A0A8B4Q9V3_9BACL</name>